<reference evidence="2" key="1">
    <citation type="submission" date="2022-04" db="EMBL/GenBank/DDBJ databases">
        <title>Brenneria sp. isolated from walnut trees in Serbia.</title>
        <authorList>
            <person name="Gasic K."/>
            <person name="Zlatkovic N."/>
            <person name="Kuzmanovic N."/>
        </authorList>
    </citation>
    <scope>NUCLEOTIDE SEQUENCE</scope>
    <source>
        <strain evidence="3">KBI 423</strain>
        <strain evidence="2">KBI 447</strain>
    </source>
</reference>
<protein>
    <submittedName>
        <fullName evidence="2">DUF3732 domain-containing protein</fullName>
    </submittedName>
</protein>
<keyword evidence="4" id="KW-1185">Reference proteome</keyword>
<dbReference type="EMBL" id="JAMPJU010000008">
    <property type="protein sequence ID" value="MCV9882880.1"/>
    <property type="molecule type" value="Genomic_DNA"/>
</dbReference>
<dbReference type="Proteomes" id="UP001165568">
    <property type="component" value="Unassembled WGS sequence"/>
</dbReference>
<dbReference type="EMBL" id="JAMPJT010000008">
    <property type="protein sequence ID" value="MCV9879491.1"/>
    <property type="molecule type" value="Genomic_DNA"/>
</dbReference>
<dbReference type="Pfam" id="PF12532">
    <property type="entry name" value="DUF3732"/>
    <property type="match status" value="1"/>
</dbReference>
<evidence type="ECO:0000256" key="1">
    <source>
        <dbReference type="SAM" id="Coils"/>
    </source>
</evidence>
<dbReference type="InterPro" id="IPR027417">
    <property type="entry name" value="P-loop_NTPase"/>
</dbReference>
<evidence type="ECO:0000313" key="4">
    <source>
        <dbReference type="Proteomes" id="UP001165568"/>
    </source>
</evidence>
<dbReference type="SUPFAM" id="SSF52540">
    <property type="entry name" value="P-loop containing nucleoside triphosphate hydrolases"/>
    <property type="match status" value="1"/>
</dbReference>
<proteinExistence type="predicted"/>
<sequence>MQITNILIWQTDSTLRNFVLEENKVNVITGDSGKGKSSILSIIDYCLLSSSSDGISKTNVDNYVNWYGIRFNINGKYHTICRKATHYEEDDFVYFDKNGEIPISPINNLKKDVLKQHLNYEFGINSSLKIPYGGRFIQQGSKVSYRYFLPHCSIDQTTLTSSEHLYSKISDLKTRERIDRTFEMALGSENAETMIIRTRLEELQRNLARVEYKQSASKESYINFESEIESLYQRSYQLGLTTENNNQEMPVGDKFDYLKTIANYKDINDIPIINERLNIEKEIFTLKKDLSDINIYIETSTEYKKLLKENQDSLLIAKYLDDNYNNILYSDNIYSIIKSLLNKSLEIKKAIAQKGKNSLISKTQEKKKEIESKISILNKKLSVFSNEKTTPSVLYRFIGELSSEVKRVDVLPIHDYSEDIDKINSKINELDEKIKDNNIFKEYTLSLINEKIKKILSRMPLKGFENATPIFNKGKKTLDLVNKNQVEKMVDIGSFSNYMYVHVAYFLAFHELVRERNVQWIPRFLVIDQPSTPYFSTGGKKTDDFASLDAALNEINSFVDKMKSHGGFQVILLEHIEESYWLDRKLNNFRLVDKEFRGDYGLIYIKKTSRDGNPPIFNGGDK</sequence>
<evidence type="ECO:0000313" key="2">
    <source>
        <dbReference type="EMBL" id="MCV9879491.1"/>
    </source>
</evidence>
<keyword evidence="1" id="KW-0175">Coiled coil</keyword>
<evidence type="ECO:0000313" key="3">
    <source>
        <dbReference type="EMBL" id="MCV9882880.1"/>
    </source>
</evidence>
<evidence type="ECO:0000313" key="5">
    <source>
        <dbReference type="Proteomes" id="UP001165569"/>
    </source>
</evidence>
<organism evidence="2 5">
    <name type="scientific">Brenneria izbisi</name>
    <dbReference type="NCBI Taxonomy" id="2939450"/>
    <lineage>
        <taxon>Bacteria</taxon>
        <taxon>Pseudomonadati</taxon>
        <taxon>Pseudomonadota</taxon>
        <taxon>Gammaproteobacteria</taxon>
        <taxon>Enterobacterales</taxon>
        <taxon>Pectobacteriaceae</taxon>
        <taxon>Brenneria</taxon>
    </lineage>
</organism>
<feature type="coiled-coil region" evidence="1">
    <location>
        <begin position="360"/>
        <end position="387"/>
    </location>
</feature>
<name>A0AA41XZ56_9GAMM</name>
<gene>
    <name evidence="2" type="ORF">NC803_11610</name>
    <name evidence="3" type="ORF">NC856_11435</name>
</gene>
<accession>A0AA41XZ56</accession>
<dbReference type="Gene3D" id="3.40.50.300">
    <property type="entry name" value="P-loop containing nucleotide triphosphate hydrolases"/>
    <property type="match status" value="1"/>
</dbReference>
<dbReference type="InterPro" id="IPR022205">
    <property type="entry name" value="DUF3732"/>
</dbReference>
<dbReference type="Proteomes" id="UP001165569">
    <property type="component" value="Unassembled WGS sequence"/>
</dbReference>
<comment type="caution">
    <text evidence="2">The sequence shown here is derived from an EMBL/GenBank/DDBJ whole genome shotgun (WGS) entry which is preliminary data.</text>
</comment>
<dbReference type="AlphaFoldDB" id="A0AA41XZ56"/>
<dbReference type="RefSeq" id="WP_264090559.1">
    <property type="nucleotide sequence ID" value="NZ_JAMPJT010000008.1"/>
</dbReference>